<keyword evidence="4 12" id="KW-0808">Transferase</keyword>
<evidence type="ECO:0000256" key="8">
    <source>
        <dbReference type="ARBA" id="ARBA00022840"/>
    </source>
</evidence>
<dbReference type="EC" id="2.7.4.9" evidence="2 12"/>
<evidence type="ECO:0000256" key="7">
    <source>
        <dbReference type="ARBA" id="ARBA00022777"/>
    </source>
</evidence>
<keyword evidence="5 12" id="KW-0545">Nucleotide biosynthesis</keyword>
<accession>A0A845QCB8</accession>
<keyword evidence="15" id="KW-1185">Reference proteome</keyword>
<evidence type="ECO:0000313" key="15">
    <source>
        <dbReference type="Proteomes" id="UP000470384"/>
    </source>
</evidence>
<evidence type="ECO:0000256" key="12">
    <source>
        <dbReference type="HAMAP-Rule" id="MF_00165"/>
    </source>
</evidence>
<dbReference type="GeneID" id="300654769"/>
<dbReference type="InterPro" id="IPR018094">
    <property type="entry name" value="Thymidylate_kinase"/>
</dbReference>
<feature type="domain" description="Thymidylate kinase-like" evidence="13">
    <location>
        <begin position="9"/>
        <end position="201"/>
    </location>
</feature>
<comment type="similarity">
    <text evidence="1 12">Belongs to the thymidylate kinase family.</text>
</comment>
<name>A0A845QCB8_9HYPH</name>
<dbReference type="InterPro" id="IPR027417">
    <property type="entry name" value="P-loop_NTPase"/>
</dbReference>
<dbReference type="Proteomes" id="UP000470384">
    <property type="component" value="Unassembled WGS sequence"/>
</dbReference>
<dbReference type="GO" id="GO:0005829">
    <property type="term" value="C:cytosol"/>
    <property type="evidence" value="ECO:0007669"/>
    <property type="project" value="TreeGrafter"/>
</dbReference>
<evidence type="ECO:0000256" key="11">
    <source>
        <dbReference type="ARBA" id="ARBA00057735"/>
    </source>
</evidence>
<evidence type="ECO:0000256" key="2">
    <source>
        <dbReference type="ARBA" id="ARBA00012980"/>
    </source>
</evidence>
<evidence type="ECO:0000256" key="3">
    <source>
        <dbReference type="ARBA" id="ARBA00017144"/>
    </source>
</evidence>
<dbReference type="PANTHER" id="PTHR10344">
    <property type="entry name" value="THYMIDYLATE KINASE"/>
    <property type="match status" value="1"/>
</dbReference>
<dbReference type="EMBL" id="WXYQ01000006">
    <property type="protein sequence ID" value="NBG96059.1"/>
    <property type="molecule type" value="Genomic_DNA"/>
</dbReference>
<dbReference type="AlphaFoldDB" id="A0A845QCB8"/>
<evidence type="ECO:0000259" key="13">
    <source>
        <dbReference type="Pfam" id="PF02223"/>
    </source>
</evidence>
<dbReference type="FunFam" id="3.40.50.300:FF:000225">
    <property type="entry name" value="Thymidylate kinase"/>
    <property type="match status" value="1"/>
</dbReference>
<dbReference type="OrthoDB" id="9774907at2"/>
<sequence>MGQGRFISFEGGEGAGKTTQIRRLVAALEERGIETIATREPGGTQGAEEIRALLVRGSADRWSPLTEALLHNAARSDHLDRVIRPALDRAAWVVTDRFADSTRAYQGHALGLGDEAIGTLEGLTVSFTRPDITFILDLPVEEGLARARAREADAQAGEDRYEGLDVTFHEKLRQGFLAIARAEPERCMVVDARDPADAVSEIIWQEVARRFPEVTG</sequence>
<evidence type="ECO:0000256" key="6">
    <source>
        <dbReference type="ARBA" id="ARBA00022741"/>
    </source>
</evidence>
<evidence type="ECO:0000256" key="9">
    <source>
        <dbReference type="ARBA" id="ARBA00029962"/>
    </source>
</evidence>
<dbReference type="Gene3D" id="3.40.50.300">
    <property type="entry name" value="P-loop containing nucleotide triphosphate hydrolases"/>
    <property type="match status" value="1"/>
</dbReference>
<dbReference type="HAMAP" id="MF_00165">
    <property type="entry name" value="Thymidylate_kinase"/>
    <property type="match status" value="1"/>
</dbReference>
<dbReference type="InterPro" id="IPR018095">
    <property type="entry name" value="Thymidylate_kin_CS"/>
</dbReference>
<evidence type="ECO:0000256" key="5">
    <source>
        <dbReference type="ARBA" id="ARBA00022727"/>
    </source>
</evidence>
<evidence type="ECO:0000256" key="10">
    <source>
        <dbReference type="ARBA" id="ARBA00048743"/>
    </source>
</evidence>
<dbReference type="GO" id="GO:0006235">
    <property type="term" value="P:dTTP biosynthetic process"/>
    <property type="evidence" value="ECO:0007669"/>
    <property type="project" value="UniProtKB-UniRule"/>
</dbReference>
<gene>
    <name evidence="12" type="primary">tmk</name>
    <name evidence="14" type="ORF">GTQ45_09980</name>
</gene>
<comment type="function">
    <text evidence="11 12">Phosphorylation of dTMP to form dTDP in both de novo and salvage pathways of dTTP synthesis.</text>
</comment>
<dbReference type="RefSeq" id="WP_160587987.1">
    <property type="nucleotide sequence ID" value="NZ_BMHN01000001.1"/>
</dbReference>
<dbReference type="SUPFAM" id="SSF52540">
    <property type="entry name" value="P-loop containing nucleoside triphosphate hydrolases"/>
    <property type="match status" value="1"/>
</dbReference>
<dbReference type="InterPro" id="IPR039430">
    <property type="entry name" value="Thymidylate_kin-like_dom"/>
</dbReference>
<keyword evidence="6 12" id="KW-0547">Nucleotide-binding</keyword>
<dbReference type="PANTHER" id="PTHR10344:SF4">
    <property type="entry name" value="UMP-CMP KINASE 2, MITOCHONDRIAL"/>
    <property type="match status" value="1"/>
</dbReference>
<reference evidence="14 15" key="1">
    <citation type="journal article" date="2016" name="Int. J. Syst. Evol. Microbiol.">
        <title>Pyruvatibacter mobilis gen. nov., sp. nov., a marine bacterium from the culture broth of Picochlorum sp. 122.</title>
        <authorList>
            <person name="Wang G."/>
            <person name="Tang M."/>
            <person name="Wu H."/>
            <person name="Dai S."/>
            <person name="Li T."/>
            <person name="Chen C."/>
            <person name="He H."/>
            <person name="Fan J."/>
            <person name="Xiang W."/>
            <person name="Li X."/>
        </authorList>
    </citation>
    <scope>NUCLEOTIDE SEQUENCE [LARGE SCALE GENOMIC DNA]</scope>
    <source>
        <strain evidence="14 15">GYP-11</strain>
    </source>
</reference>
<feature type="binding site" evidence="12">
    <location>
        <begin position="11"/>
        <end position="18"/>
    </location>
    <ligand>
        <name>ATP</name>
        <dbReference type="ChEBI" id="CHEBI:30616"/>
    </ligand>
</feature>
<organism evidence="14 15">
    <name type="scientific">Pyruvatibacter mobilis</name>
    <dbReference type="NCBI Taxonomy" id="1712261"/>
    <lineage>
        <taxon>Bacteria</taxon>
        <taxon>Pseudomonadati</taxon>
        <taxon>Pseudomonadota</taxon>
        <taxon>Alphaproteobacteria</taxon>
        <taxon>Hyphomicrobiales</taxon>
        <taxon>Parvibaculaceae</taxon>
        <taxon>Pyruvatibacter</taxon>
    </lineage>
</organism>
<dbReference type="GO" id="GO:0006233">
    <property type="term" value="P:dTDP biosynthetic process"/>
    <property type="evidence" value="ECO:0007669"/>
    <property type="project" value="InterPro"/>
</dbReference>
<dbReference type="GO" id="GO:0006227">
    <property type="term" value="P:dUDP biosynthetic process"/>
    <property type="evidence" value="ECO:0007669"/>
    <property type="project" value="TreeGrafter"/>
</dbReference>
<comment type="caution">
    <text evidence="14">The sequence shown here is derived from an EMBL/GenBank/DDBJ whole genome shotgun (WGS) entry which is preliminary data.</text>
</comment>
<dbReference type="Pfam" id="PF02223">
    <property type="entry name" value="Thymidylate_kin"/>
    <property type="match status" value="1"/>
</dbReference>
<comment type="catalytic activity">
    <reaction evidence="10 12">
        <text>dTMP + ATP = dTDP + ADP</text>
        <dbReference type="Rhea" id="RHEA:13517"/>
        <dbReference type="ChEBI" id="CHEBI:30616"/>
        <dbReference type="ChEBI" id="CHEBI:58369"/>
        <dbReference type="ChEBI" id="CHEBI:63528"/>
        <dbReference type="ChEBI" id="CHEBI:456216"/>
        <dbReference type="EC" id="2.7.4.9"/>
    </reaction>
</comment>
<evidence type="ECO:0000256" key="1">
    <source>
        <dbReference type="ARBA" id="ARBA00009776"/>
    </source>
</evidence>
<dbReference type="GO" id="GO:0005524">
    <property type="term" value="F:ATP binding"/>
    <property type="evidence" value="ECO:0007669"/>
    <property type="project" value="UniProtKB-UniRule"/>
</dbReference>
<evidence type="ECO:0000256" key="4">
    <source>
        <dbReference type="ARBA" id="ARBA00022679"/>
    </source>
</evidence>
<keyword evidence="8 12" id="KW-0067">ATP-binding</keyword>
<dbReference type="CDD" id="cd01672">
    <property type="entry name" value="TMPK"/>
    <property type="match status" value="1"/>
</dbReference>
<dbReference type="NCBIfam" id="TIGR00041">
    <property type="entry name" value="DTMP_kinase"/>
    <property type="match status" value="1"/>
</dbReference>
<dbReference type="PROSITE" id="PS01331">
    <property type="entry name" value="THYMIDYLATE_KINASE"/>
    <property type="match status" value="1"/>
</dbReference>
<dbReference type="GO" id="GO:0004798">
    <property type="term" value="F:dTMP kinase activity"/>
    <property type="evidence" value="ECO:0007669"/>
    <property type="project" value="UniProtKB-UniRule"/>
</dbReference>
<proteinExistence type="inferred from homology"/>
<evidence type="ECO:0000313" key="14">
    <source>
        <dbReference type="EMBL" id="NBG96059.1"/>
    </source>
</evidence>
<keyword evidence="7 12" id="KW-0418">Kinase</keyword>
<protein>
    <recommendedName>
        <fullName evidence="3 12">Thymidylate kinase</fullName>
        <ecNumber evidence="2 12">2.7.4.9</ecNumber>
    </recommendedName>
    <alternativeName>
        <fullName evidence="9 12">dTMP kinase</fullName>
    </alternativeName>
</protein>